<dbReference type="EMBL" id="CAEZYR010000097">
    <property type="protein sequence ID" value="CAB4758907.1"/>
    <property type="molecule type" value="Genomic_DNA"/>
</dbReference>
<evidence type="ECO:0000256" key="3">
    <source>
        <dbReference type="ARBA" id="ARBA00022676"/>
    </source>
</evidence>
<keyword evidence="4" id="KW-0808">Transferase</keyword>
<evidence type="ECO:0000313" key="10">
    <source>
        <dbReference type="EMBL" id="CAB4983958.1"/>
    </source>
</evidence>
<dbReference type="Pfam" id="PF00535">
    <property type="entry name" value="Glycos_transf_2"/>
    <property type="match status" value="1"/>
</dbReference>
<comment type="similarity">
    <text evidence="2">Belongs to the glycosyltransferase 2 family.</text>
</comment>
<name>A0A6J7MVA7_9ZZZZ</name>
<sequence>MIRAFDHQDFNAARLVEAKAGRTVSVCLPAHNESSTVAAIVRIIREQLVERHALVDELLVIDDHSSDDTASVATAAGAQVVSAADVLTSYPNGPGKGRALWKSVHASTGDIVMWCDADVTNFSTAFVVGVLGPLLTAPDVSYAKGYYRRPLGTGGEGGGRVTELVARPLLSLLYPELTDLVQPLSGEYGGYRDVLERVPFPVGYGVEIGLLIDLSRRFGIESLAQVDLGVRRHRNRPLNQLGPQAMTIMQIALRRRSVEIVPVEADLIRPDTDPLAVSAAEMPPLIDVPEYRERHHRKRS</sequence>
<dbReference type="EMBL" id="CAFBOS010000021">
    <property type="protein sequence ID" value="CAB4983958.1"/>
    <property type="molecule type" value="Genomic_DNA"/>
</dbReference>
<dbReference type="NCBIfam" id="NF010496">
    <property type="entry name" value="PRK13915.1"/>
    <property type="match status" value="1"/>
</dbReference>
<dbReference type="AlphaFoldDB" id="A0A6J7MVA7"/>
<organism evidence="10">
    <name type="scientific">freshwater metagenome</name>
    <dbReference type="NCBI Taxonomy" id="449393"/>
    <lineage>
        <taxon>unclassified sequences</taxon>
        <taxon>metagenomes</taxon>
        <taxon>ecological metagenomes</taxon>
    </lineage>
</organism>
<evidence type="ECO:0000256" key="5">
    <source>
        <dbReference type="ARBA" id="ARBA00022842"/>
    </source>
</evidence>
<evidence type="ECO:0000256" key="2">
    <source>
        <dbReference type="ARBA" id="ARBA00006739"/>
    </source>
</evidence>
<evidence type="ECO:0000259" key="6">
    <source>
        <dbReference type="Pfam" id="PF00535"/>
    </source>
</evidence>
<feature type="domain" description="Glycosyltransferase 2-like" evidence="6">
    <location>
        <begin position="25"/>
        <end position="120"/>
    </location>
</feature>
<comment type="cofactor">
    <cofactor evidence="1">
        <name>Mg(2+)</name>
        <dbReference type="ChEBI" id="CHEBI:18420"/>
    </cofactor>
</comment>
<protein>
    <submittedName>
        <fullName evidence="10">Unannotated protein</fullName>
    </submittedName>
</protein>
<dbReference type="InterPro" id="IPR050256">
    <property type="entry name" value="Glycosyltransferase_2"/>
</dbReference>
<keyword evidence="5" id="KW-0460">Magnesium</keyword>
<dbReference type="EMBL" id="CAFBMH010000121">
    <property type="protein sequence ID" value="CAB4927347.1"/>
    <property type="molecule type" value="Genomic_DNA"/>
</dbReference>
<dbReference type="PANTHER" id="PTHR48090">
    <property type="entry name" value="UNDECAPRENYL-PHOSPHATE 4-DEOXY-4-FORMAMIDO-L-ARABINOSE TRANSFERASE-RELATED"/>
    <property type="match status" value="1"/>
</dbReference>
<dbReference type="EMBL" id="CAFABA010000023">
    <property type="protein sequence ID" value="CAB4822653.1"/>
    <property type="molecule type" value="Genomic_DNA"/>
</dbReference>
<dbReference type="InterPro" id="IPR029044">
    <property type="entry name" value="Nucleotide-diphossugar_trans"/>
</dbReference>
<evidence type="ECO:0000313" key="9">
    <source>
        <dbReference type="EMBL" id="CAB4927347.1"/>
    </source>
</evidence>
<keyword evidence="3" id="KW-0328">Glycosyltransferase</keyword>
<proteinExistence type="inferred from homology"/>
<dbReference type="GO" id="GO:0016757">
    <property type="term" value="F:glycosyltransferase activity"/>
    <property type="evidence" value="ECO:0007669"/>
    <property type="project" value="UniProtKB-KW"/>
</dbReference>
<evidence type="ECO:0000256" key="1">
    <source>
        <dbReference type="ARBA" id="ARBA00001946"/>
    </source>
</evidence>
<dbReference type="SUPFAM" id="SSF53448">
    <property type="entry name" value="Nucleotide-diphospho-sugar transferases"/>
    <property type="match status" value="1"/>
</dbReference>
<accession>A0A6J7MVA7</accession>
<gene>
    <name evidence="7" type="ORF">UFOPK2754_02277</name>
    <name evidence="8" type="ORF">UFOPK3139_00804</name>
    <name evidence="9" type="ORF">UFOPK3543_02449</name>
    <name evidence="10" type="ORF">UFOPK3967_00540</name>
</gene>
<dbReference type="Gene3D" id="3.90.550.10">
    <property type="entry name" value="Spore Coat Polysaccharide Biosynthesis Protein SpsA, Chain A"/>
    <property type="match status" value="1"/>
</dbReference>
<reference evidence="10" key="1">
    <citation type="submission" date="2020-05" db="EMBL/GenBank/DDBJ databases">
        <authorList>
            <person name="Chiriac C."/>
            <person name="Salcher M."/>
            <person name="Ghai R."/>
            <person name="Kavagutti S V."/>
        </authorList>
    </citation>
    <scope>NUCLEOTIDE SEQUENCE</scope>
</reference>
<dbReference type="InterPro" id="IPR001173">
    <property type="entry name" value="Glyco_trans_2-like"/>
</dbReference>
<evidence type="ECO:0000313" key="8">
    <source>
        <dbReference type="EMBL" id="CAB4822653.1"/>
    </source>
</evidence>
<evidence type="ECO:0000313" key="7">
    <source>
        <dbReference type="EMBL" id="CAB4758907.1"/>
    </source>
</evidence>
<dbReference type="PANTHER" id="PTHR48090:SF10">
    <property type="entry name" value="GLUCOSYL-3-PHOSPHOGLYCERATE SYNTHASE"/>
    <property type="match status" value="1"/>
</dbReference>
<evidence type="ECO:0000256" key="4">
    <source>
        <dbReference type="ARBA" id="ARBA00022679"/>
    </source>
</evidence>